<dbReference type="PANTHER" id="PTHR45908">
    <property type="entry name" value="PROTEIN CBG11750-RELATED"/>
    <property type="match status" value="1"/>
</dbReference>
<organism evidence="3 5">
    <name type="scientific">Dracunculus medinensis</name>
    <name type="common">Guinea worm</name>
    <dbReference type="NCBI Taxonomy" id="318479"/>
    <lineage>
        <taxon>Eukaryota</taxon>
        <taxon>Metazoa</taxon>
        <taxon>Ecdysozoa</taxon>
        <taxon>Nematoda</taxon>
        <taxon>Chromadorea</taxon>
        <taxon>Rhabditida</taxon>
        <taxon>Spirurina</taxon>
        <taxon>Dracunculoidea</taxon>
        <taxon>Dracunculidae</taxon>
        <taxon>Dracunculus</taxon>
    </lineage>
</organism>
<keyword evidence="4" id="KW-1185">Reference proteome</keyword>
<dbReference type="STRING" id="318479.A0A0N4UGS3"/>
<evidence type="ECO:0000313" key="4">
    <source>
        <dbReference type="Proteomes" id="UP000274756"/>
    </source>
</evidence>
<evidence type="ECO:0000313" key="5">
    <source>
        <dbReference type="WBParaSite" id="DME_0000670801-mRNA-1"/>
    </source>
</evidence>
<reference evidence="5" key="1">
    <citation type="submission" date="2017-02" db="UniProtKB">
        <authorList>
            <consortium name="WormBaseParasite"/>
        </authorList>
    </citation>
    <scope>IDENTIFICATION</scope>
</reference>
<dbReference type="SUPFAM" id="SSF53474">
    <property type="entry name" value="alpha/beta-Hydrolases"/>
    <property type="match status" value="1"/>
</dbReference>
<dbReference type="InterPro" id="IPR029058">
    <property type="entry name" value="AB_hydrolase_fold"/>
</dbReference>
<dbReference type="Proteomes" id="UP000038040">
    <property type="component" value="Unplaced"/>
</dbReference>
<name>A0A0N4UGS3_DRAME</name>
<dbReference type="CDD" id="cd00519">
    <property type="entry name" value="Lipase_3"/>
    <property type="match status" value="1"/>
</dbReference>
<reference evidence="2 4" key="2">
    <citation type="submission" date="2018-11" db="EMBL/GenBank/DDBJ databases">
        <authorList>
            <consortium name="Pathogen Informatics"/>
        </authorList>
    </citation>
    <scope>NUCLEOTIDE SEQUENCE [LARGE SCALE GENOMIC DNA]</scope>
</reference>
<gene>
    <name evidence="2" type="ORF">DME_LOCUS9734</name>
</gene>
<accession>A0A0N4UGS3</accession>
<feature type="domain" description="Fungal lipase-type" evidence="1">
    <location>
        <begin position="55"/>
        <end position="192"/>
    </location>
</feature>
<evidence type="ECO:0000313" key="3">
    <source>
        <dbReference type="Proteomes" id="UP000038040"/>
    </source>
</evidence>
<dbReference type="EMBL" id="UYYG01001189">
    <property type="protein sequence ID" value="VDN59761.1"/>
    <property type="molecule type" value="Genomic_DNA"/>
</dbReference>
<dbReference type="AlphaFoldDB" id="A0A0N4UGS3"/>
<proteinExistence type="predicted"/>
<dbReference type="GO" id="GO:0006629">
    <property type="term" value="P:lipid metabolic process"/>
    <property type="evidence" value="ECO:0007669"/>
    <property type="project" value="InterPro"/>
</dbReference>
<dbReference type="InterPro" id="IPR002921">
    <property type="entry name" value="Fungal_lipase-type"/>
</dbReference>
<dbReference type="Pfam" id="PF01764">
    <property type="entry name" value="Lipase_3"/>
    <property type="match status" value="1"/>
</dbReference>
<protein>
    <submittedName>
        <fullName evidence="5">Lipase_3 domain-containing protein</fullName>
    </submittedName>
</protein>
<evidence type="ECO:0000313" key="2">
    <source>
        <dbReference type="EMBL" id="VDN59761.1"/>
    </source>
</evidence>
<dbReference type="OrthoDB" id="5866690at2759"/>
<dbReference type="WBParaSite" id="DME_0000670801-mRNA-1">
    <property type="protein sequence ID" value="DME_0000670801-mRNA-1"/>
    <property type="gene ID" value="DME_0000670801"/>
</dbReference>
<dbReference type="Proteomes" id="UP000274756">
    <property type="component" value="Unassembled WGS sequence"/>
</dbReference>
<sequence>MCLISAASYADHPQSCLSQAVGDSQVVKQYAVKCNHSNRSICAGFIAISKKAIILAFRGSTSVLQVVEEINEVAFSATVPFIGGGNVGRYFNDAFMDIWNDSMKDDFINLTMEYPNHFIWVTGHSLGGAIASLTAGAIVAEKLCDANRIRMVTFGQPRTGDYNFASRQDQNIPYSFRVTHAADIVPHIPPQNFHGFNHHGVEVWYNNEMSVKDSYLICIGSDPLNCSNSIPAISIEDHRRYYGILMSLYWMQNCTNINYNLKL</sequence>
<dbReference type="Gene3D" id="3.40.50.1820">
    <property type="entry name" value="alpha/beta hydrolase"/>
    <property type="match status" value="1"/>
</dbReference>
<evidence type="ECO:0000259" key="1">
    <source>
        <dbReference type="Pfam" id="PF01764"/>
    </source>
</evidence>